<keyword evidence="1" id="KW-0472">Membrane</keyword>
<evidence type="ECO:0000256" key="1">
    <source>
        <dbReference type="SAM" id="Phobius"/>
    </source>
</evidence>
<sequence length="58" mass="6550">MKHAFIGLVLAMTFVFLLSVVTPWLINQRSSLTMAAVPFLWLAFAGVIKFIYFKGSKQ</sequence>
<evidence type="ECO:0000313" key="3">
    <source>
        <dbReference type="Proteomes" id="UP000249638"/>
    </source>
</evidence>
<keyword evidence="1" id="KW-1133">Transmembrane helix</keyword>
<feature type="transmembrane region" description="Helical" evidence="1">
    <location>
        <begin position="5"/>
        <end position="26"/>
    </location>
</feature>
<evidence type="ECO:0000313" key="2">
    <source>
        <dbReference type="EMBL" id="PZX29449.1"/>
    </source>
</evidence>
<comment type="caution">
    <text evidence="2">The sequence shown here is derived from an EMBL/GenBank/DDBJ whole genome shotgun (WGS) entry which is preliminary data.</text>
</comment>
<feature type="transmembrane region" description="Helical" evidence="1">
    <location>
        <begin position="32"/>
        <end position="52"/>
    </location>
</feature>
<reference evidence="2" key="1">
    <citation type="submission" date="2018-06" db="EMBL/GenBank/DDBJ databases">
        <title>Genomic Encyclopedia of Type Strains, Phase IV (KMG-V): Genome sequencing to study the core and pangenomes of soil and plant-associated prokaryotes.</title>
        <authorList>
            <person name="Whitman W."/>
        </authorList>
    </citation>
    <scope>NUCLEOTIDE SEQUENCE [LARGE SCALE GENOMIC DNA]</scope>
    <source>
        <strain evidence="2">MLR2-44</strain>
    </source>
</reference>
<organism evidence="2 3">
    <name type="scientific">Cupriavidus phytorum</name>
    <dbReference type="NCBI Taxonomy" id="3024399"/>
    <lineage>
        <taxon>Bacteria</taxon>
        <taxon>Pseudomonadati</taxon>
        <taxon>Pseudomonadota</taxon>
        <taxon>Betaproteobacteria</taxon>
        <taxon>Burkholderiales</taxon>
        <taxon>Burkholderiaceae</taxon>
        <taxon>Cupriavidus</taxon>
    </lineage>
</organism>
<dbReference type="EMBL" id="QKZN01000004">
    <property type="protein sequence ID" value="PZX29449.1"/>
    <property type="molecule type" value="Genomic_DNA"/>
</dbReference>
<dbReference type="AlphaFoldDB" id="A0A2W7PLK3"/>
<proteinExistence type="predicted"/>
<keyword evidence="1" id="KW-0812">Transmembrane</keyword>
<dbReference type="Proteomes" id="UP000249638">
    <property type="component" value="Unassembled WGS sequence"/>
</dbReference>
<gene>
    <name evidence="2" type="ORF">C7416_104454</name>
</gene>
<keyword evidence="3" id="KW-1185">Reference proteome</keyword>
<accession>A0A2W7PLK3</accession>
<name>A0A2W7PLK3_9BURK</name>
<protein>
    <submittedName>
        <fullName evidence="2">Uncharacterized protein</fullName>
    </submittedName>
</protein>